<reference evidence="2 3" key="1">
    <citation type="submission" date="2020-10" db="EMBL/GenBank/DDBJ databases">
        <title>Connecting structure to function with the recovery of over 1000 high-quality activated sludge metagenome-assembled genomes encoding full-length rRNA genes using long-read sequencing.</title>
        <authorList>
            <person name="Singleton C.M."/>
            <person name="Petriglieri F."/>
            <person name="Kristensen J.M."/>
            <person name="Kirkegaard R.H."/>
            <person name="Michaelsen T.Y."/>
            <person name="Andersen M.H."/>
            <person name="Karst S.M."/>
            <person name="Dueholm M.S."/>
            <person name="Nielsen P.H."/>
            <person name="Albertsen M."/>
        </authorList>
    </citation>
    <scope>NUCLEOTIDE SEQUENCE [LARGE SCALE GENOMIC DNA]</scope>
    <source>
        <strain evidence="2">Ribe_18-Q3-R11-54_MAXAC.273</strain>
    </source>
</reference>
<name>A0A9D7XRM5_9BACT</name>
<dbReference type="PANTHER" id="PTHR21666:SF270">
    <property type="entry name" value="MUREIN HYDROLASE ACTIVATOR ENVC"/>
    <property type="match status" value="1"/>
</dbReference>
<evidence type="ECO:0000313" key="3">
    <source>
        <dbReference type="Proteomes" id="UP000808337"/>
    </source>
</evidence>
<dbReference type="Gene3D" id="2.70.70.10">
    <property type="entry name" value="Glucose Permease (Domain IIA)"/>
    <property type="match status" value="1"/>
</dbReference>
<comment type="caution">
    <text evidence="2">The sequence shown here is derived from an EMBL/GenBank/DDBJ whole genome shotgun (WGS) entry which is preliminary data.</text>
</comment>
<dbReference type="PANTHER" id="PTHR21666">
    <property type="entry name" value="PEPTIDASE-RELATED"/>
    <property type="match status" value="1"/>
</dbReference>
<dbReference type="GO" id="GO:0004222">
    <property type="term" value="F:metalloendopeptidase activity"/>
    <property type="evidence" value="ECO:0007669"/>
    <property type="project" value="TreeGrafter"/>
</dbReference>
<feature type="domain" description="M23ase beta-sheet core" evidence="1">
    <location>
        <begin position="50"/>
        <end position="121"/>
    </location>
</feature>
<accession>A0A9D7XRM5</accession>
<organism evidence="2 3">
    <name type="scientific">Candidatus Opimibacter skivensis</name>
    <dbReference type="NCBI Taxonomy" id="2982028"/>
    <lineage>
        <taxon>Bacteria</taxon>
        <taxon>Pseudomonadati</taxon>
        <taxon>Bacteroidota</taxon>
        <taxon>Saprospiria</taxon>
        <taxon>Saprospirales</taxon>
        <taxon>Saprospiraceae</taxon>
        <taxon>Candidatus Opimibacter</taxon>
    </lineage>
</organism>
<sequence>MKIYAFFTLCIALLSMVEIIGTYPKEDFVSPVNRDIKLSGTFGELRTNHFHAGLDIKSLHQTSGDPVYAAADGHISRIKIDEFGYGNALYIDHPDGFTTLYAHLDHFTDEIQDYIKEQQYLQKSFEVDLNPGPDKFPIVQMQQIGYMGNTGNSYGAHLHFEIRHTNDQTPVNPLHFGFDIADHHAPVIQQLIVYELDEDGQVLNSSIMQPKLTDDSNYLIAEPIELASQKVAFGLRTYDTEDGDDNKNGIYSIQCSAEGKTKFEFSLDEIPFEKARYINAHIDYKEKVNQNLFFHRMYPLEGNRLPIYSIGEEQGRFMINPEYPRQFTISVSDFKGNASTLSFQVVQLKNEAPRSAKQIKYNTIGLPEAVTIVTQQGIQVVWPEGCFYEKTPVSVNLVPGSHSGNYSPYFEIDPVDAPVHTYFNVSIDGLSVPPSLLNRAFIARCDPNGSIVNCGGSWIGNTLTSGVREMGTYTILVDTIPPKIKPIHFNSNMTGWVQMDFRISDNVRIRDKGRDLMYSAYVDNEWILMSLDGKTGLLTHKFDGRIPPGDHRLMIKLTDDRGNESILEKSFTL</sequence>
<evidence type="ECO:0000259" key="1">
    <source>
        <dbReference type="Pfam" id="PF01551"/>
    </source>
</evidence>
<dbReference type="CDD" id="cd12797">
    <property type="entry name" value="M23_peptidase"/>
    <property type="match status" value="1"/>
</dbReference>
<dbReference type="EMBL" id="JADKGY010000001">
    <property type="protein sequence ID" value="MBK9981478.1"/>
    <property type="molecule type" value="Genomic_DNA"/>
</dbReference>
<feature type="domain" description="M23ase beta-sheet core" evidence="1">
    <location>
        <begin position="140"/>
        <end position="173"/>
    </location>
</feature>
<dbReference type="Pfam" id="PF01551">
    <property type="entry name" value="Peptidase_M23"/>
    <property type="match status" value="2"/>
</dbReference>
<dbReference type="SUPFAM" id="SSF51261">
    <property type="entry name" value="Duplicated hybrid motif"/>
    <property type="match status" value="2"/>
</dbReference>
<dbReference type="AlphaFoldDB" id="A0A9D7XRM5"/>
<dbReference type="InterPro" id="IPR011055">
    <property type="entry name" value="Dup_hybrid_motif"/>
</dbReference>
<dbReference type="InterPro" id="IPR016047">
    <property type="entry name" value="M23ase_b-sheet_dom"/>
</dbReference>
<gene>
    <name evidence="2" type="ORF">IPP15_03465</name>
</gene>
<proteinExistence type="predicted"/>
<dbReference type="InterPro" id="IPR050570">
    <property type="entry name" value="Cell_wall_metabolism_enzyme"/>
</dbReference>
<evidence type="ECO:0000313" key="2">
    <source>
        <dbReference type="EMBL" id="MBK9981478.1"/>
    </source>
</evidence>
<dbReference type="Proteomes" id="UP000808337">
    <property type="component" value="Unassembled WGS sequence"/>
</dbReference>
<protein>
    <submittedName>
        <fullName evidence="2">M23 family metallopeptidase</fullName>
    </submittedName>
</protein>